<protein>
    <recommendedName>
        <fullName evidence="5">Glycosyltransferase RgtA/B/C/D-like domain-containing protein</fullName>
    </recommendedName>
</protein>
<feature type="transmembrane region" description="Helical" evidence="2">
    <location>
        <begin position="76"/>
        <end position="92"/>
    </location>
</feature>
<reference evidence="3 4" key="1">
    <citation type="submission" date="2022-06" db="EMBL/GenBank/DDBJ databases">
        <title>Rhizosaccharibacter gen. nov. sp. nov. KSS12, endophytic bacteria isolated from sugarcane.</title>
        <authorList>
            <person name="Pitiwittayakul N."/>
        </authorList>
    </citation>
    <scope>NUCLEOTIDE SEQUENCE [LARGE SCALE GENOMIC DNA]</scope>
    <source>
        <strain evidence="3 4">KSS12</strain>
    </source>
</reference>
<feature type="transmembrane region" description="Helical" evidence="2">
    <location>
        <begin position="347"/>
        <end position="365"/>
    </location>
</feature>
<keyword evidence="2" id="KW-1133">Transmembrane helix</keyword>
<dbReference type="Proteomes" id="UP001524547">
    <property type="component" value="Unassembled WGS sequence"/>
</dbReference>
<keyword evidence="2" id="KW-0812">Transmembrane</keyword>
<feature type="transmembrane region" description="Helical" evidence="2">
    <location>
        <begin position="122"/>
        <end position="139"/>
    </location>
</feature>
<keyword evidence="2" id="KW-0472">Membrane</keyword>
<dbReference type="EMBL" id="JAMZEJ010000007">
    <property type="protein sequence ID" value="MCQ8241570.1"/>
    <property type="molecule type" value="Genomic_DNA"/>
</dbReference>
<evidence type="ECO:0000256" key="1">
    <source>
        <dbReference type="SAM" id="MobiDB-lite"/>
    </source>
</evidence>
<evidence type="ECO:0000256" key="2">
    <source>
        <dbReference type="SAM" id="Phobius"/>
    </source>
</evidence>
<accession>A0ABT1VZ10</accession>
<feature type="transmembrane region" description="Helical" evidence="2">
    <location>
        <begin position="145"/>
        <end position="164"/>
    </location>
</feature>
<feature type="transmembrane region" description="Helical" evidence="2">
    <location>
        <begin position="324"/>
        <end position="340"/>
    </location>
</feature>
<proteinExistence type="predicted"/>
<comment type="caution">
    <text evidence="3">The sequence shown here is derived from an EMBL/GenBank/DDBJ whole genome shotgun (WGS) entry which is preliminary data.</text>
</comment>
<feature type="region of interest" description="Disordered" evidence="1">
    <location>
        <begin position="181"/>
        <end position="209"/>
    </location>
</feature>
<keyword evidence="4" id="KW-1185">Reference proteome</keyword>
<name>A0ABT1VZ10_9PROT</name>
<feature type="transmembrane region" description="Helical" evidence="2">
    <location>
        <begin position="300"/>
        <end position="318"/>
    </location>
</feature>
<evidence type="ECO:0008006" key="5">
    <source>
        <dbReference type="Google" id="ProtNLM"/>
    </source>
</evidence>
<feature type="transmembrane region" description="Helical" evidence="2">
    <location>
        <begin position="265"/>
        <end position="288"/>
    </location>
</feature>
<evidence type="ECO:0000313" key="3">
    <source>
        <dbReference type="EMBL" id="MCQ8241570.1"/>
    </source>
</evidence>
<sequence length="489" mass="52842">MAIAAVPVAILVAIYLNSYLRLPYADHDPTMYAIIGHAMVHDGVVPYRGVFDHKPVLLYGFYGLWSLPGRGWPGEFTVLALGCCVLIAAIGARFTRGAFAVALSMLVLGGARFAVLAGNAECVYLPLILGALILMALGRERERPVLLVGAFALAAVAVNTNYLAGPSLLIPSAIAVLAPGPRRRPDPSRERADDGIAGSEPARSRPPPATAVRAVATRAGAALAGLSIGLLVALVPFIWSSTAIWTDYLRPQLAYLRHYGAPGVVRLQATAMFALFGLVLSPVLLLWHRRPVAVLSRWRRSLLFWWAISAWLACLASGHPFPHYFLLALAPVAIMASCLWRHWSRRWLAIGLVPLLVLSAVGGWHDVVRNQRLGRALAQADFERLRSLAGDRPVLSIEASDVPFFMAGLQPLGHYIFPGHVRTVFGTGASAFYLSALARRPDAVLIPPGWCGSPDALPPVCERLQRDFRPAAEAPGTDGFVLLLRRNGR</sequence>
<evidence type="ECO:0000313" key="4">
    <source>
        <dbReference type="Proteomes" id="UP001524547"/>
    </source>
</evidence>
<organism evidence="3 4">
    <name type="scientific">Rhizosaccharibacter radicis</name>
    <dbReference type="NCBI Taxonomy" id="2782605"/>
    <lineage>
        <taxon>Bacteria</taxon>
        <taxon>Pseudomonadati</taxon>
        <taxon>Pseudomonadota</taxon>
        <taxon>Alphaproteobacteria</taxon>
        <taxon>Acetobacterales</taxon>
        <taxon>Acetobacteraceae</taxon>
        <taxon>Rhizosaccharibacter</taxon>
    </lineage>
</organism>
<feature type="compositionally biased region" description="Basic and acidic residues" evidence="1">
    <location>
        <begin position="183"/>
        <end position="194"/>
    </location>
</feature>
<dbReference type="RefSeq" id="WP_422920318.1">
    <property type="nucleotide sequence ID" value="NZ_JAMZEJ010000007.1"/>
</dbReference>
<feature type="transmembrane region" description="Helical" evidence="2">
    <location>
        <begin position="223"/>
        <end position="245"/>
    </location>
</feature>
<gene>
    <name evidence="3" type="ORF">NFI88_12055</name>
</gene>